<sequence>MLLGTIAVATAVVLTGCTPASSADTTTTKTVSQSEIDKAMNTPTTITYWTWVDGIQKSVDMFEKKYPKITVNVVNVGSGADEYSKLRAALKSGKGFPDVAQIGYDYLGSFEQTKSLLDLTPYGGAALKSKFTEAAWNQVSNKTGVWAIPQDSGPLGNLYRQDIFQKAGLTSAPATWDDFATDAATIKAKTGSYITNVPGNDMPQWIGFFWQAGVKPFSYSGGTKVGIDVNSADAKKVISYWQDLIKKDLVSVDPDFTDEFYQGLAKGKYASWVVPAWGPLFLQGTVKNTSGLWRAAEAPQWTAGAHVSGNWGGSSNAVMAPTKNAIAAYELSKFVNTDFDSTIHLANDASLFPTTNDTLTSPQFTEAKSDFFGGQKVNKLYAGIAKTVDPNFDFLPFMDYANSSFNETLGKAITERGDLIAGLDAWQNELVTYAKQQGFTVK</sequence>
<evidence type="ECO:0000313" key="3">
    <source>
        <dbReference type="Proteomes" id="UP000031030"/>
    </source>
</evidence>
<dbReference type="PANTHER" id="PTHR43649">
    <property type="entry name" value="ARABINOSE-BINDING PROTEIN-RELATED"/>
    <property type="match status" value="1"/>
</dbReference>
<dbReference type="SUPFAM" id="SSF53850">
    <property type="entry name" value="Periplasmic binding protein-like II"/>
    <property type="match status" value="1"/>
</dbReference>
<organism evidence="2 3">
    <name type="scientific">Microbacterium mangrovi</name>
    <dbReference type="NCBI Taxonomy" id="1348253"/>
    <lineage>
        <taxon>Bacteria</taxon>
        <taxon>Bacillati</taxon>
        <taxon>Actinomycetota</taxon>
        <taxon>Actinomycetes</taxon>
        <taxon>Micrococcales</taxon>
        <taxon>Microbacteriaceae</taxon>
        <taxon>Microbacterium</taxon>
    </lineage>
</organism>
<protein>
    <submittedName>
        <fullName evidence="2">ABC transporter substrate-binding protein</fullName>
    </submittedName>
</protein>
<dbReference type="OrthoDB" id="2515046at2"/>
<accession>A0A0B2AAN4</accession>
<name>A0A0B2AAN4_9MICO</name>
<dbReference type="STRING" id="1348253.LK09_07815"/>
<dbReference type="AlphaFoldDB" id="A0A0B2AAN4"/>
<dbReference type="EMBL" id="JTDK01000006">
    <property type="protein sequence ID" value="KHK98793.1"/>
    <property type="molecule type" value="Genomic_DNA"/>
</dbReference>
<proteinExistence type="predicted"/>
<evidence type="ECO:0000256" key="1">
    <source>
        <dbReference type="SAM" id="SignalP"/>
    </source>
</evidence>
<dbReference type="PANTHER" id="PTHR43649:SF14">
    <property type="entry name" value="BLR3389 PROTEIN"/>
    <property type="match status" value="1"/>
</dbReference>
<keyword evidence="3" id="KW-1185">Reference proteome</keyword>
<dbReference type="Proteomes" id="UP000031030">
    <property type="component" value="Unassembled WGS sequence"/>
</dbReference>
<gene>
    <name evidence="2" type="ORF">LK09_07815</name>
</gene>
<reference evidence="2 3" key="1">
    <citation type="submission" date="2014-11" db="EMBL/GenBank/DDBJ databases">
        <title>Genome sequence of Microbacterium mangrovi MUSC 115(T).</title>
        <authorList>
            <person name="Lee L.-H."/>
        </authorList>
    </citation>
    <scope>NUCLEOTIDE SEQUENCE [LARGE SCALE GENOMIC DNA]</scope>
    <source>
        <strain evidence="2 3">MUSC 115</strain>
    </source>
</reference>
<evidence type="ECO:0000313" key="2">
    <source>
        <dbReference type="EMBL" id="KHK98793.1"/>
    </source>
</evidence>
<dbReference type="Pfam" id="PF01547">
    <property type="entry name" value="SBP_bac_1"/>
    <property type="match status" value="1"/>
</dbReference>
<dbReference type="InterPro" id="IPR006059">
    <property type="entry name" value="SBP"/>
</dbReference>
<comment type="caution">
    <text evidence="2">The sequence shown here is derived from an EMBL/GenBank/DDBJ whole genome shotgun (WGS) entry which is preliminary data.</text>
</comment>
<dbReference type="Gene3D" id="3.40.190.10">
    <property type="entry name" value="Periplasmic binding protein-like II"/>
    <property type="match status" value="3"/>
</dbReference>
<feature type="signal peptide" evidence="1">
    <location>
        <begin position="1"/>
        <end position="22"/>
    </location>
</feature>
<feature type="chain" id="PRO_5002066084" evidence="1">
    <location>
        <begin position="23"/>
        <end position="442"/>
    </location>
</feature>
<dbReference type="InterPro" id="IPR050490">
    <property type="entry name" value="Bact_solute-bd_prot1"/>
</dbReference>
<keyword evidence="1" id="KW-0732">Signal</keyword>